<dbReference type="PRINTS" id="PR02008">
    <property type="entry name" value="RCMTFAMILY"/>
</dbReference>
<dbReference type="InterPro" id="IPR043699">
    <property type="entry name" value="NSUN6"/>
</dbReference>
<name>G7VBD3_9CREN</name>
<dbReference type="RefSeq" id="WP_014289455.1">
    <property type="nucleotide sequence ID" value="NC_016645.1"/>
</dbReference>
<dbReference type="Pfam" id="PF01472">
    <property type="entry name" value="PUA"/>
    <property type="match status" value="1"/>
</dbReference>
<dbReference type="GO" id="GO:0001510">
    <property type="term" value="P:RNA methylation"/>
    <property type="evidence" value="ECO:0007669"/>
    <property type="project" value="InterPro"/>
</dbReference>
<organism evidence="7 8">
    <name type="scientific">Pyrobaculum ferrireducens</name>
    <dbReference type="NCBI Taxonomy" id="1104324"/>
    <lineage>
        <taxon>Archaea</taxon>
        <taxon>Thermoproteota</taxon>
        <taxon>Thermoprotei</taxon>
        <taxon>Thermoproteales</taxon>
        <taxon>Thermoproteaceae</taxon>
        <taxon>Pyrobaculum</taxon>
    </lineage>
</organism>
<keyword evidence="4 5" id="KW-0694">RNA-binding</keyword>
<accession>G7VBD3</accession>
<evidence type="ECO:0000256" key="5">
    <source>
        <dbReference type="HAMAP-Rule" id="MF_02237"/>
    </source>
</evidence>
<dbReference type="EMBL" id="CP003098">
    <property type="protein sequence ID" value="AET33630.1"/>
    <property type="molecule type" value="Genomic_DNA"/>
</dbReference>
<dbReference type="Gene3D" id="3.40.50.150">
    <property type="entry name" value="Vaccinia Virus protein VP39"/>
    <property type="match status" value="1"/>
</dbReference>
<dbReference type="PANTHER" id="PTHR22807:SF34">
    <property type="entry name" value="TRNA (CYTOSINE(72)-C(5))-METHYLTRANSFERASE NSUN6"/>
    <property type="match status" value="1"/>
</dbReference>
<evidence type="ECO:0000256" key="1">
    <source>
        <dbReference type="ARBA" id="ARBA00022603"/>
    </source>
</evidence>
<comment type="catalytic activity">
    <reaction evidence="5">
        <text>cytidine(72) in tRNA + S-adenosyl-L-methionine = 5-methylcytidine(72) in tRNA + S-adenosyl-L-homocysteine + H(+)</text>
        <dbReference type="Rhea" id="RHEA:61988"/>
        <dbReference type="Rhea" id="RHEA-COMP:15996"/>
        <dbReference type="Rhea" id="RHEA-COMP:15997"/>
        <dbReference type="ChEBI" id="CHEBI:15378"/>
        <dbReference type="ChEBI" id="CHEBI:57856"/>
        <dbReference type="ChEBI" id="CHEBI:59789"/>
        <dbReference type="ChEBI" id="CHEBI:74483"/>
        <dbReference type="ChEBI" id="CHEBI:82748"/>
    </reaction>
</comment>
<dbReference type="CDD" id="cd07953">
    <property type="entry name" value="PUA"/>
    <property type="match status" value="1"/>
</dbReference>
<evidence type="ECO:0000256" key="3">
    <source>
        <dbReference type="ARBA" id="ARBA00022691"/>
    </source>
</evidence>
<evidence type="ECO:0000259" key="6">
    <source>
        <dbReference type="PROSITE" id="PS51686"/>
    </source>
</evidence>
<keyword evidence="8" id="KW-1185">Reference proteome</keyword>
<comment type="similarity">
    <text evidence="5">Belongs to the class I-like SAM-binding methyltransferase superfamily. RsmB/NOP family.</text>
</comment>
<dbReference type="SMART" id="SM00359">
    <property type="entry name" value="PUA"/>
    <property type="match status" value="1"/>
</dbReference>
<dbReference type="Gene3D" id="2.30.130.10">
    <property type="entry name" value="PUA domain"/>
    <property type="match status" value="1"/>
</dbReference>
<dbReference type="HAMAP" id="MF_02237">
    <property type="entry name" value="NSUN6"/>
    <property type="match status" value="1"/>
</dbReference>
<evidence type="ECO:0000256" key="4">
    <source>
        <dbReference type="ARBA" id="ARBA00022884"/>
    </source>
</evidence>
<proteinExistence type="inferred from homology"/>
<dbReference type="NCBIfam" id="TIGR00451">
    <property type="entry name" value="unchar_dom_2"/>
    <property type="match status" value="1"/>
</dbReference>
<dbReference type="PROSITE" id="PS51686">
    <property type="entry name" value="SAM_MT_RSMB_NOP"/>
    <property type="match status" value="1"/>
</dbReference>
<dbReference type="Pfam" id="PF01189">
    <property type="entry name" value="Methyltr_RsmB-F"/>
    <property type="match status" value="1"/>
</dbReference>
<dbReference type="AlphaFoldDB" id="G7VBD3"/>
<dbReference type="SUPFAM" id="SSF53335">
    <property type="entry name" value="S-adenosyl-L-methionine-dependent methyltransferases"/>
    <property type="match status" value="1"/>
</dbReference>
<dbReference type="GeneID" id="11593842"/>
<feature type="active site" description="Nucleophile" evidence="5">
    <location>
        <position position="319"/>
    </location>
</feature>
<dbReference type="eggNOG" id="arCOG00986">
    <property type="taxonomic scope" value="Archaea"/>
</dbReference>
<dbReference type="Proteomes" id="UP000005867">
    <property type="component" value="Chromosome"/>
</dbReference>
<dbReference type="PANTHER" id="PTHR22807">
    <property type="entry name" value="NOP2 YEAST -RELATED NOL1/NOP2/FMU SUN DOMAIN-CONTAINING"/>
    <property type="match status" value="1"/>
</dbReference>
<keyword evidence="1 5" id="KW-0489">Methyltransferase</keyword>
<dbReference type="KEGG" id="pyr:P186_2238"/>
<dbReference type="InterPro" id="IPR001678">
    <property type="entry name" value="MeTrfase_RsmB-F_NOP2_dom"/>
</dbReference>
<dbReference type="GO" id="GO:0006400">
    <property type="term" value="P:tRNA modification"/>
    <property type="evidence" value="ECO:0007669"/>
    <property type="project" value="UniProtKB-UniRule"/>
</dbReference>
<dbReference type="HOGENOM" id="CLU_005316_1_0_2"/>
<dbReference type="STRING" id="1104324.P186_2238"/>
<dbReference type="OrthoDB" id="14725at2157"/>
<feature type="binding site" evidence="5">
    <location>
        <position position="299"/>
    </location>
    <ligand>
        <name>S-adenosyl-L-methionine</name>
        <dbReference type="ChEBI" id="CHEBI:59789"/>
    </ligand>
</feature>
<feature type="binding site" evidence="5">
    <location>
        <position position="253"/>
    </location>
    <ligand>
        <name>S-adenosyl-L-methionine</name>
        <dbReference type="ChEBI" id="CHEBI:59789"/>
    </ligand>
</feature>
<dbReference type="BioCyc" id="PSP1104324:GJSN-2189-MONOMER"/>
<dbReference type="InterPro" id="IPR029063">
    <property type="entry name" value="SAM-dependent_MTases_sf"/>
</dbReference>
<dbReference type="GO" id="GO:0016428">
    <property type="term" value="F:tRNA (cytidine-5-)-methyltransferase activity"/>
    <property type="evidence" value="ECO:0007669"/>
    <property type="project" value="UniProtKB-UniRule"/>
</dbReference>
<dbReference type="InterPro" id="IPR049560">
    <property type="entry name" value="MeTrfase_RsmB-F_NOP2_cat"/>
</dbReference>
<dbReference type="GO" id="GO:0000049">
    <property type="term" value="F:tRNA binding"/>
    <property type="evidence" value="ECO:0007669"/>
    <property type="project" value="UniProtKB-UniRule"/>
</dbReference>
<dbReference type="SUPFAM" id="SSF88697">
    <property type="entry name" value="PUA domain-like"/>
    <property type="match status" value="1"/>
</dbReference>
<comment type="function">
    <text evidence="5">S-adenosyl-L-methionine-dependent methyltransferase that specifically methylates the C5 position of cytosine 72 in several tRNAs.</text>
</comment>
<dbReference type="PROSITE" id="PS50890">
    <property type="entry name" value="PUA"/>
    <property type="match status" value="1"/>
</dbReference>
<dbReference type="InterPro" id="IPR036974">
    <property type="entry name" value="PUA_sf"/>
</dbReference>
<feature type="domain" description="SAM-dependent MTase RsmB/NOP-type" evidence="6">
    <location>
        <begin position="107"/>
        <end position="375"/>
    </location>
</feature>
<evidence type="ECO:0000313" key="8">
    <source>
        <dbReference type="Proteomes" id="UP000005867"/>
    </source>
</evidence>
<protein>
    <recommendedName>
        <fullName evidence="5">tRNA (cytosine(72)-C(5))-methyltransferase</fullName>
        <shortName evidence="5">tRNA:m(5)C72 MTase</shortName>
        <ecNumber evidence="5">2.1.1.-</ecNumber>
    </recommendedName>
</protein>
<keyword evidence="3 5" id="KW-0949">S-adenosyl-L-methionine</keyword>
<dbReference type="InterPro" id="IPR002478">
    <property type="entry name" value="PUA"/>
</dbReference>
<dbReference type="InterPro" id="IPR004521">
    <property type="entry name" value="Uncharacterised_CHP00451"/>
</dbReference>
<dbReference type="InterPro" id="IPR015947">
    <property type="entry name" value="PUA-like_sf"/>
</dbReference>
<comment type="caution">
    <text evidence="5">Lacks conserved residue(s) required for the propagation of feature annotation.</text>
</comment>
<evidence type="ECO:0000256" key="2">
    <source>
        <dbReference type="ARBA" id="ARBA00022679"/>
    </source>
</evidence>
<keyword evidence="2 5" id="KW-0808">Transferase</keyword>
<feature type="binding site" evidence="5">
    <location>
        <position position="230"/>
    </location>
    <ligand>
        <name>S-adenosyl-L-methionine</name>
        <dbReference type="ChEBI" id="CHEBI:59789"/>
    </ligand>
</feature>
<reference evidence="7 8" key="1">
    <citation type="journal article" date="2012" name="J. Bacteriol.">
        <title>Complete genome sequence of strain 1860, a crenarchaeon of the genus pyrobaculum able to grow with various electron acceptors.</title>
        <authorList>
            <person name="Mardanov A.V."/>
            <person name="Gumerov V.M."/>
            <person name="Slobodkina G.B."/>
            <person name="Beletsky A.V."/>
            <person name="Bonch-Osmolovskaya E.A."/>
            <person name="Ravin N.V."/>
            <person name="Skryabin K.G."/>
        </authorList>
    </citation>
    <scope>NUCLEOTIDE SEQUENCE [LARGE SCALE GENOMIC DNA]</scope>
    <source>
        <strain evidence="7 8">1860</strain>
    </source>
</reference>
<dbReference type="EC" id="2.1.1.-" evidence="5"/>
<feature type="binding site" evidence="5">
    <location>
        <position position="225"/>
    </location>
    <ligand>
        <name>S-adenosyl-L-methionine</name>
        <dbReference type="ChEBI" id="CHEBI:59789"/>
    </ligand>
</feature>
<dbReference type="eggNOG" id="arCOG00973">
    <property type="taxonomic scope" value="Archaea"/>
</dbReference>
<feature type="binding site" evidence="5">
    <location>
        <position position="272"/>
    </location>
    <ligand>
        <name>S-adenosyl-L-methionine</name>
        <dbReference type="ChEBI" id="CHEBI:59789"/>
    </ligand>
</feature>
<gene>
    <name evidence="7" type="ORF">P186_2238</name>
</gene>
<sequence>MNFYGIEIDELLYKHLLEFLSDSEIDALFRSITTPPPRYYIRVNTHITTPQELIKRLNSRGLVAYRDERFHDAIWLPVEGPFKIPPARKIVVVDKKAAESIMLGADLYAPAIVKTDRVLKGDEVNIVSDNGVVVAFGSAVVDSDEALRTRRGLYIKVEKSLYRTPKLRNLPEYDGGLFYSQSLPAIAVGHVARRFARLDAADLNAAPGGKATHLAQSGLRVVAVDRSQPKIARLKNEISRLKLDFFIDVVMHDSRYLDRDFPRLKTSIALVDPPCSDLGVRPKIYHRVTYSAVKNLARYQIQFLKTALKIAPFVIYSTCTLTYLENEEVVMKAGGEVVDAELNIGAPGWGCPSCRRFLPHIHNTPGFFIALLKSPRREP</sequence>
<dbReference type="InterPro" id="IPR023267">
    <property type="entry name" value="RCMT"/>
</dbReference>
<evidence type="ECO:0000313" key="7">
    <source>
        <dbReference type="EMBL" id="AET33630.1"/>
    </source>
</evidence>